<reference evidence="3" key="1">
    <citation type="submission" date="2009-01" db="EMBL/GenBank/DDBJ databases">
        <title>Complete sequence of chromosome Cyanothece sp. PCC 7425.</title>
        <authorList>
            <consortium name="US DOE Joint Genome Institute"/>
            <person name="Lucas S."/>
            <person name="Copeland A."/>
            <person name="Lapidus A."/>
            <person name="Glavina del Rio T."/>
            <person name="Dalin E."/>
            <person name="Tice H."/>
            <person name="Bruce D."/>
            <person name="Goodwin L."/>
            <person name="Pitluck S."/>
            <person name="Sims D."/>
            <person name="Meineke L."/>
            <person name="Brettin T."/>
            <person name="Detter J.C."/>
            <person name="Han C."/>
            <person name="Larimer F."/>
            <person name="Land M."/>
            <person name="Hauser L."/>
            <person name="Kyrpides N."/>
            <person name="Ovchinnikova G."/>
            <person name="Liberton M."/>
            <person name="Stoeckel J."/>
            <person name="Banerjee A."/>
            <person name="Singh A."/>
            <person name="Page L."/>
            <person name="Sato H."/>
            <person name="Zhao L."/>
            <person name="Sherman L."/>
            <person name="Pakrasi H."/>
            <person name="Richardson P."/>
        </authorList>
    </citation>
    <scope>NUCLEOTIDE SEQUENCE</scope>
    <source>
        <strain evidence="3">PCC 7425</strain>
    </source>
</reference>
<gene>
    <name evidence="3" type="ordered locus">Cyan7425_4175</name>
</gene>
<dbReference type="EMBL" id="CP001344">
    <property type="protein sequence ID" value="ACL46488.1"/>
    <property type="molecule type" value="Genomic_DNA"/>
</dbReference>
<sequence>MKIQTKTLLLLFVAIAMATGVYFYERRSSTLPSQEQTTEGKAIFSLKEDQIQTLTIKNRQQTLQFERAPKSSGSIWTIKAPKAGPADDAAVGFLLSQLTTGKSDRTLEVPGNRRQEFGLDNPEATIEIGLAGQKSHKLLLGKPTFDQSSLYALADPTDGDSLNVLVVPMDFRNAIDRPLVEWQKPAQKPTEPKPQPSP</sequence>
<dbReference type="Pfam" id="PF14238">
    <property type="entry name" value="DUF4340"/>
    <property type="match status" value="1"/>
</dbReference>
<evidence type="ECO:0000256" key="1">
    <source>
        <dbReference type="SAM" id="MobiDB-lite"/>
    </source>
</evidence>
<dbReference type="STRING" id="395961.Cyan7425_4175"/>
<dbReference type="OrthoDB" id="453197at2"/>
<accession>B8HWR2</accession>
<proteinExistence type="predicted"/>
<dbReference type="HOGENOM" id="CLU_085045_0_0_3"/>
<name>B8HWR2_CYAP4</name>
<dbReference type="KEGG" id="cyn:Cyan7425_4175"/>
<evidence type="ECO:0000259" key="2">
    <source>
        <dbReference type="Pfam" id="PF14238"/>
    </source>
</evidence>
<dbReference type="InterPro" id="IPR025641">
    <property type="entry name" value="DUF4340"/>
</dbReference>
<feature type="region of interest" description="Disordered" evidence="1">
    <location>
        <begin position="178"/>
        <end position="198"/>
    </location>
</feature>
<dbReference type="eggNOG" id="COG3170">
    <property type="taxonomic scope" value="Bacteria"/>
</dbReference>
<organism evidence="3">
    <name type="scientific">Cyanothece sp. (strain PCC 7425 / ATCC 29141)</name>
    <dbReference type="NCBI Taxonomy" id="395961"/>
    <lineage>
        <taxon>Bacteria</taxon>
        <taxon>Bacillati</taxon>
        <taxon>Cyanobacteriota</taxon>
        <taxon>Cyanophyceae</taxon>
        <taxon>Gomontiellales</taxon>
        <taxon>Cyanothecaceae</taxon>
        <taxon>Cyanothece</taxon>
    </lineage>
</organism>
<protein>
    <recommendedName>
        <fullName evidence="2">DUF4340 domain-containing protein</fullName>
    </recommendedName>
</protein>
<evidence type="ECO:0000313" key="3">
    <source>
        <dbReference type="EMBL" id="ACL46488.1"/>
    </source>
</evidence>
<feature type="domain" description="DUF4340" evidence="2">
    <location>
        <begin position="76"/>
        <end position="185"/>
    </location>
</feature>
<dbReference type="AlphaFoldDB" id="B8HWR2"/>